<dbReference type="KEGG" id="peu:105124928"/>
<sequence>MTSEQFLSFEVTKNKASSFAKGVRILVVESDPTCLRIVSKMLQAFGYEVTTATQATDALHILWEKEDEINLILIETHLSDMDQYEIIETVRAMSSSLPIVVFSADNNVSAMLGWLYKGAALYLMKPIVKNDVKNLWQLTYRKKKKTTVSSVGSNSFHAGLAEENASSVTAGIPSLLSTTGKIDQMGKTKELEEIDSDDEDNDNLTVLKKPGLVWTNELHNRFLQAIRILGVDGVHPKKILQHMNVSGLKKENVSSHLQKYRLSWKWEQDATQKTMIRDHHPSLTLNLQGEFSQFTNPQFSMAISQSEHRNNIQNNLCSPVSMHSRGSAHSLTRVNTNSDGMLIPSYGQQSKQLDHTYPNCSHTGIGTNNDGNLASLGQKRNHNVEEHLNQGTTFSNVGTHGPTFLGNSQQQLQFPLLQPQPLPEKEDESDIPNNITEARNEFLVTKNEFLDNPNNDLWL</sequence>
<dbReference type="NCBIfam" id="TIGR01557">
    <property type="entry name" value="myb_SHAQKYF"/>
    <property type="match status" value="1"/>
</dbReference>
<accession>A0AAJ6U615</accession>
<evidence type="ECO:0000313" key="10">
    <source>
        <dbReference type="RefSeq" id="XP_011023449.1"/>
    </source>
</evidence>
<keyword evidence="3" id="KW-0805">Transcription regulation</keyword>
<dbReference type="GO" id="GO:0003677">
    <property type="term" value="F:DNA binding"/>
    <property type="evidence" value="ECO:0007669"/>
    <property type="project" value="InterPro"/>
</dbReference>
<evidence type="ECO:0000313" key="8">
    <source>
        <dbReference type="Proteomes" id="UP000694918"/>
    </source>
</evidence>
<dbReference type="InterPro" id="IPR006447">
    <property type="entry name" value="Myb_dom_plants"/>
</dbReference>
<dbReference type="GO" id="GO:0009736">
    <property type="term" value="P:cytokinin-activated signaling pathway"/>
    <property type="evidence" value="ECO:0007669"/>
    <property type="project" value="InterPro"/>
</dbReference>
<dbReference type="Proteomes" id="UP000694918">
    <property type="component" value="Unplaced"/>
</dbReference>
<keyword evidence="2" id="KW-0902">Two-component regulatory system</keyword>
<evidence type="ECO:0000256" key="2">
    <source>
        <dbReference type="ARBA" id="ARBA00023012"/>
    </source>
</evidence>
<dbReference type="Gene3D" id="3.40.50.2300">
    <property type="match status" value="1"/>
</dbReference>
<dbReference type="SUPFAM" id="SSF52172">
    <property type="entry name" value="CheY-like"/>
    <property type="match status" value="1"/>
</dbReference>
<evidence type="ECO:0000256" key="6">
    <source>
        <dbReference type="PROSITE-ProRule" id="PRU00169"/>
    </source>
</evidence>
<keyword evidence="8" id="KW-1185">Reference proteome</keyword>
<dbReference type="Pfam" id="PF00249">
    <property type="entry name" value="Myb_DNA-binding"/>
    <property type="match status" value="1"/>
</dbReference>
<evidence type="ECO:0000256" key="5">
    <source>
        <dbReference type="ARBA" id="ARBA00023242"/>
    </source>
</evidence>
<dbReference type="GeneID" id="105124928"/>
<dbReference type="RefSeq" id="XP_011023448.1">
    <property type="nucleotide sequence ID" value="XM_011025146.1"/>
</dbReference>
<dbReference type="Pfam" id="PF00072">
    <property type="entry name" value="Response_reg"/>
    <property type="match status" value="1"/>
</dbReference>
<evidence type="ECO:0000313" key="9">
    <source>
        <dbReference type="RefSeq" id="XP_011023448.1"/>
    </source>
</evidence>
<proteinExistence type="predicted"/>
<dbReference type="InterPro" id="IPR009057">
    <property type="entry name" value="Homeodomain-like_sf"/>
</dbReference>
<dbReference type="InterPro" id="IPR001789">
    <property type="entry name" value="Sig_transdc_resp-reg_receiver"/>
</dbReference>
<dbReference type="SUPFAM" id="SSF46689">
    <property type="entry name" value="Homeodomain-like"/>
    <property type="match status" value="1"/>
</dbReference>
<dbReference type="InterPro" id="IPR001005">
    <property type="entry name" value="SANT/Myb"/>
</dbReference>
<dbReference type="InterPro" id="IPR011006">
    <property type="entry name" value="CheY-like_superfamily"/>
</dbReference>
<evidence type="ECO:0000256" key="4">
    <source>
        <dbReference type="ARBA" id="ARBA00023163"/>
    </source>
</evidence>
<protein>
    <submittedName>
        <fullName evidence="9 10">Two-component response regulator ARR14-like</fullName>
    </submittedName>
</protein>
<keyword evidence="4" id="KW-0804">Transcription</keyword>
<dbReference type="RefSeq" id="XP_011023449.1">
    <property type="nucleotide sequence ID" value="XM_011025147.1"/>
</dbReference>
<dbReference type="GO" id="GO:0000160">
    <property type="term" value="P:phosphorelay signal transduction system"/>
    <property type="evidence" value="ECO:0007669"/>
    <property type="project" value="UniProtKB-KW"/>
</dbReference>
<dbReference type="PANTHER" id="PTHR43874">
    <property type="entry name" value="TWO-COMPONENT RESPONSE REGULATOR"/>
    <property type="match status" value="1"/>
</dbReference>
<evidence type="ECO:0000259" key="7">
    <source>
        <dbReference type="PROSITE" id="PS50110"/>
    </source>
</evidence>
<dbReference type="Gene3D" id="1.10.10.60">
    <property type="entry name" value="Homeodomain-like"/>
    <property type="match status" value="1"/>
</dbReference>
<reference evidence="9 10" key="1">
    <citation type="submission" date="2025-04" db="UniProtKB">
        <authorList>
            <consortium name="RefSeq"/>
        </authorList>
    </citation>
    <scope>IDENTIFICATION</scope>
</reference>
<dbReference type="InterPro" id="IPR045279">
    <property type="entry name" value="ARR-like"/>
</dbReference>
<comment type="subcellular location">
    <subcellularLocation>
        <location evidence="1">Nucleus</location>
    </subcellularLocation>
</comment>
<dbReference type="AlphaFoldDB" id="A0AAJ6U615"/>
<dbReference type="GO" id="GO:0005634">
    <property type="term" value="C:nucleus"/>
    <property type="evidence" value="ECO:0007669"/>
    <property type="project" value="UniProtKB-SubCell"/>
</dbReference>
<dbReference type="PROSITE" id="PS50110">
    <property type="entry name" value="RESPONSE_REGULATORY"/>
    <property type="match status" value="1"/>
</dbReference>
<dbReference type="CDD" id="cd17584">
    <property type="entry name" value="REC_typeB_ARR-like"/>
    <property type="match status" value="1"/>
</dbReference>
<dbReference type="FunFam" id="1.10.10.60:FF:000007">
    <property type="entry name" value="Two-component response regulator"/>
    <property type="match status" value="1"/>
</dbReference>
<dbReference type="SMART" id="SM00448">
    <property type="entry name" value="REC"/>
    <property type="match status" value="1"/>
</dbReference>
<organism evidence="8 10">
    <name type="scientific">Populus euphratica</name>
    <name type="common">Euphrates poplar</name>
    <dbReference type="NCBI Taxonomy" id="75702"/>
    <lineage>
        <taxon>Eukaryota</taxon>
        <taxon>Viridiplantae</taxon>
        <taxon>Streptophyta</taxon>
        <taxon>Embryophyta</taxon>
        <taxon>Tracheophyta</taxon>
        <taxon>Spermatophyta</taxon>
        <taxon>Magnoliopsida</taxon>
        <taxon>eudicotyledons</taxon>
        <taxon>Gunneridae</taxon>
        <taxon>Pentapetalae</taxon>
        <taxon>rosids</taxon>
        <taxon>fabids</taxon>
        <taxon>Malpighiales</taxon>
        <taxon>Salicaceae</taxon>
        <taxon>Saliceae</taxon>
        <taxon>Populus</taxon>
    </lineage>
</organism>
<comment type="caution">
    <text evidence="6">Lacks conserved residue(s) required for the propagation of feature annotation.</text>
</comment>
<evidence type="ECO:0000256" key="3">
    <source>
        <dbReference type="ARBA" id="ARBA00023015"/>
    </source>
</evidence>
<keyword evidence="5" id="KW-0539">Nucleus</keyword>
<feature type="domain" description="Response regulatory" evidence="7">
    <location>
        <begin position="24"/>
        <end position="140"/>
    </location>
</feature>
<name>A0AAJ6U615_POPEU</name>
<evidence type="ECO:0000256" key="1">
    <source>
        <dbReference type="ARBA" id="ARBA00004123"/>
    </source>
</evidence>
<gene>
    <name evidence="9 10" type="primary">LOC105124928</name>
</gene>
<dbReference type="PANTHER" id="PTHR43874:SF58">
    <property type="entry name" value="TWO-COMPONENT RESPONSE REGULATOR-LIKE APRR8-RELATED"/>
    <property type="match status" value="1"/>
</dbReference>